<sequence>MVRFPDGTTLAEKTAAQTLALTIERIGFEKVSSLGILVNSENIVSKSKSETYQDVYFDPFYVKTHSNTQQKKKHLEQISDFFDLKLEVTII</sequence>
<dbReference type="KEGG" id="cmag:CBW24_10210"/>
<gene>
    <name evidence="1" type="ORF">CBW24_10210</name>
</gene>
<keyword evidence="2" id="KW-1185">Reference proteome</keyword>
<protein>
    <submittedName>
        <fullName evidence="1">Uncharacterized protein</fullName>
    </submittedName>
</protein>
<reference evidence="1 2" key="1">
    <citation type="submission" date="2017-05" db="EMBL/GenBank/DDBJ databases">
        <title>Comparative genomic and metabolic analysis of manganese-oxidizing mechanisms in Celeribater manganoxidans DY25T: its adaption to the environment of polymetallic nodule.</title>
        <authorList>
            <person name="Wang X."/>
        </authorList>
    </citation>
    <scope>NUCLEOTIDE SEQUENCE [LARGE SCALE GENOMIC DNA]</scope>
    <source>
        <strain evidence="1 2">DY25</strain>
    </source>
</reference>
<evidence type="ECO:0000313" key="1">
    <source>
        <dbReference type="EMBL" id="ATI42346.1"/>
    </source>
</evidence>
<dbReference type="Proteomes" id="UP000219050">
    <property type="component" value="Chromosome"/>
</dbReference>
<name>A0A291M051_9RHOB</name>
<dbReference type="AlphaFoldDB" id="A0A291M051"/>
<dbReference type="EMBL" id="CP021404">
    <property type="protein sequence ID" value="ATI42346.1"/>
    <property type="molecule type" value="Genomic_DNA"/>
</dbReference>
<proteinExistence type="predicted"/>
<evidence type="ECO:0000313" key="2">
    <source>
        <dbReference type="Proteomes" id="UP000219050"/>
    </source>
</evidence>
<organism evidence="1 2">
    <name type="scientific">Pacificitalea manganoxidans</name>
    <dbReference type="NCBI Taxonomy" id="1411902"/>
    <lineage>
        <taxon>Bacteria</taxon>
        <taxon>Pseudomonadati</taxon>
        <taxon>Pseudomonadota</taxon>
        <taxon>Alphaproteobacteria</taxon>
        <taxon>Rhodobacterales</taxon>
        <taxon>Paracoccaceae</taxon>
        <taxon>Pacificitalea</taxon>
    </lineage>
</organism>
<accession>A0A291M051</accession>